<dbReference type="SMART" id="SM00937">
    <property type="entry name" value="PCRF"/>
    <property type="match status" value="1"/>
</dbReference>
<feature type="modified residue" description="N5-methylglutamine" evidence="4">
    <location>
        <position position="247"/>
    </location>
</feature>
<dbReference type="InterPro" id="IPR045853">
    <property type="entry name" value="Pep_chain_release_fac_I_sf"/>
</dbReference>
<comment type="caution">
    <text evidence="8">The sequence shown here is derived from an EMBL/GenBank/DDBJ whole genome shotgun (WGS) entry which is preliminary data.</text>
</comment>
<dbReference type="InterPro" id="IPR004374">
    <property type="entry name" value="PrfB"/>
</dbReference>
<evidence type="ECO:0000256" key="3">
    <source>
        <dbReference type="ARBA" id="ARBA00022917"/>
    </source>
</evidence>
<organism evidence="8 9">
    <name type="scientific">candidate division WS6 bacterium GW2011_GWE1_34_7</name>
    <dbReference type="NCBI Taxonomy" id="1619093"/>
    <lineage>
        <taxon>Bacteria</taxon>
        <taxon>Candidatus Dojkabacteria</taxon>
    </lineage>
</organism>
<protein>
    <recommendedName>
        <fullName evidence="4 5">Peptide chain release factor 2</fullName>
        <shortName evidence="4">RF-2</shortName>
    </recommendedName>
</protein>
<dbReference type="Proteomes" id="UP000033866">
    <property type="component" value="Unassembled WGS sequence"/>
</dbReference>
<dbReference type="NCBIfam" id="TIGR00020">
    <property type="entry name" value="prfB"/>
    <property type="match status" value="1"/>
</dbReference>
<dbReference type="InterPro" id="IPR000352">
    <property type="entry name" value="Pep_chain_release_fac_I"/>
</dbReference>
<keyword evidence="6" id="KW-0175">Coiled coil</keyword>
<dbReference type="Pfam" id="PF00472">
    <property type="entry name" value="RF-1"/>
    <property type="match status" value="1"/>
</dbReference>
<evidence type="ECO:0000256" key="6">
    <source>
        <dbReference type="SAM" id="Coils"/>
    </source>
</evidence>
<evidence type="ECO:0000256" key="1">
    <source>
        <dbReference type="ARBA" id="ARBA00010835"/>
    </source>
</evidence>
<comment type="subcellular location">
    <subcellularLocation>
        <location evidence="4">Cytoplasm</location>
    </subcellularLocation>
</comment>
<dbReference type="EMBL" id="LBPV01000046">
    <property type="protein sequence ID" value="KKP64430.1"/>
    <property type="molecule type" value="Genomic_DNA"/>
</dbReference>
<dbReference type="Gene3D" id="1.20.58.410">
    <property type="entry name" value="Release factor"/>
    <property type="match status" value="1"/>
</dbReference>
<dbReference type="PANTHER" id="PTHR43116">
    <property type="entry name" value="PEPTIDE CHAIN RELEASE FACTOR 2"/>
    <property type="match status" value="1"/>
</dbReference>
<sequence>MNTISKREIEELIQKVLDIQQSLDIDSKKEILVSLEEESRKEDLWEDNKHAQDVLSQIADIKGEIEDISRIKEEVETLLSLVQDSKGSEQETLKEEYERLNKEISVFESLKFLSGKYDICNATISIHSGQGGTEANDWAEMLFRMYTMYIEKKGWKYTVTNILKGQEVGISTVTFEVYGKYAYGILKKEHGTHRLIRLSPFNSQNLRQTSFAGVEVIPILEDLEKDIEIPETDIEFKATKSGGPGGQNVNKTSSAVQITHIPTGITIHCSEERSQLQNRVKAMQILKGKLWKILEENRLKEISEIKGDYKIAGWGNQIRNYILHPYKLVKDLRTGVEINNPEDILDGNLDELLEALLRIQ</sequence>
<accession>A0A0G0DMX8</accession>
<evidence type="ECO:0000256" key="4">
    <source>
        <dbReference type="HAMAP-Rule" id="MF_00094"/>
    </source>
</evidence>
<dbReference type="PATRIC" id="fig|1619093.3.peg.451"/>
<reference evidence="8 9" key="1">
    <citation type="journal article" date="2015" name="Nature">
        <title>rRNA introns, odd ribosomes, and small enigmatic genomes across a large radiation of phyla.</title>
        <authorList>
            <person name="Brown C.T."/>
            <person name="Hug L.A."/>
            <person name="Thomas B.C."/>
            <person name="Sharon I."/>
            <person name="Castelle C.J."/>
            <person name="Singh A."/>
            <person name="Wilkins M.J."/>
            <person name="Williams K.H."/>
            <person name="Banfield J.F."/>
        </authorList>
    </citation>
    <scope>NUCLEOTIDE SEQUENCE [LARGE SCALE GENOMIC DNA]</scope>
</reference>
<dbReference type="PANTHER" id="PTHR43116:SF3">
    <property type="entry name" value="CLASS I PEPTIDE CHAIN RELEASE FACTOR"/>
    <property type="match status" value="1"/>
</dbReference>
<proteinExistence type="inferred from homology"/>
<keyword evidence="4" id="KW-0963">Cytoplasm</keyword>
<dbReference type="HAMAP" id="MF_00094">
    <property type="entry name" value="Rel_fac_2"/>
    <property type="match status" value="1"/>
</dbReference>
<dbReference type="AlphaFoldDB" id="A0A0G0DMX8"/>
<feature type="domain" description="Peptide chain release factor" evidence="7">
    <location>
        <begin position="77"/>
        <end position="189"/>
    </location>
</feature>
<keyword evidence="2 4" id="KW-0488">Methylation</keyword>
<dbReference type="GO" id="GO:0005737">
    <property type="term" value="C:cytoplasm"/>
    <property type="evidence" value="ECO:0007669"/>
    <property type="project" value="UniProtKB-SubCell"/>
</dbReference>
<evidence type="ECO:0000313" key="8">
    <source>
        <dbReference type="EMBL" id="KKP64430.1"/>
    </source>
</evidence>
<evidence type="ECO:0000256" key="5">
    <source>
        <dbReference type="NCBIfam" id="TIGR00020"/>
    </source>
</evidence>
<evidence type="ECO:0000313" key="9">
    <source>
        <dbReference type="Proteomes" id="UP000033866"/>
    </source>
</evidence>
<comment type="function">
    <text evidence="4">Peptide chain release factor 2 directs the termination of translation in response to the peptide chain termination codons UGA and UAA.</text>
</comment>
<comment type="PTM">
    <text evidence="4">Methylated by PrmC. Methylation increases the termination efficiency of RF2.</text>
</comment>
<evidence type="ECO:0000259" key="7">
    <source>
        <dbReference type="SMART" id="SM00937"/>
    </source>
</evidence>
<dbReference type="SUPFAM" id="SSF75620">
    <property type="entry name" value="Release factor"/>
    <property type="match status" value="1"/>
</dbReference>
<keyword evidence="3 4" id="KW-0648">Protein biosynthesis</keyword>
<dbReference type="Pfam" id="PF03462">
    <property type="entry name" value="PCRF"/>
    <property type="match status" value="1"/>
</dbReference>
<dbReference type="Gene3D" id="3.30.160.20">
    <property type="match status" value="1"/>
</dbReference>
<comment type="similarity">
    <text evidence="1 4">Belongs to the prokaryotic/mitochondrial release factor family.</text>
</comment>
<dbReference type="GO" id="GO:0016149">
    <property type="term" value="F:translation release factor activity, codon specific"/>
    <property type="evidence" value="ECO:0007669"/>
    <property type="project" value="UniProtKB-UniRule"/>
</dbReference>
<dbReference type="Gene3D" id="3.30.70.1660">
    <property type="match status" value="1"/>
</dbReference>
<evidence type="ECO:0000256" key="2">
    <source>
        <dbReference type="ARBA" id="ARBA00022481"/>
    </source>
</evidence>
<gene>
    <name evidence="4" type="primary">prfB</name>
    <name evidence="8" type="ORF">UR61_C0046G0004</name>
</gene>
<feature type="coiled-coil region" evidence="6">
    <location>
        <begin position="83"/>
        <end position="110"/>
    </location>
</feature>
<dbReference type="InterPro" id="IPR005139">
    <property type="entry name" value="PCRF"/>
</dbReference>
<name>A0A0G0DMX8_9BACT</name>